<dbReference type="RefSeq" id="WP_239678062.1">
    <property type="nucleotide sequence ID" value="NZ_CP070499.1"/>
</dbReference>
<organism evidence="3 4">
    <name type="scientific">Natronosporangium hydrolyticum</name>
    <dbReference type="NCBI Taxonomy" id="2811111"/>
    <lineage>
        <taxon>Bacteria</taxon>
        <taxon>Bacillati</taxon>
        <taxon>Actinomycetota</taxon>
        <taxon>Actinomycetes</taxon>
        <taxon>Micromonosporales</taxon>
        <taxon>Micromonosporaceae</taxon>
        <taxon>Natronosporangium</taxon>
    </lineage>
</organism>
<feature type="transmembrane region" description="Helical" evidence="1">
    <location>
        <begin position="156"/>
        <end position="185"/>
    </location>
</feature>
<dbReference type="EMBL" id="CP070499">
    <property type="protein sequence ID" value="QSB15870.1"/>
    <property type="molecule type" value="Genomic_DNA"/>
</dbReference>
<keyword evidence="1" id="KW-0472">Membrane</keyword>
<protein>
    <submittedName>
        <fullName evidence="3">DUF4126 domain-containing protein</fullName>
    </submittedName>
</protein>
<gene>
    <name evidence="3" type="ORF">JQS43_05930</name>
</gene>
<keyword evidence="4" id="KW-1185">Reference proteome</keyword>
<keyword evidence="1" id="KW-0812">Transmembrane</keyword>
<name>A0A895YP31_9ACTN</name>
<dbReference type="InterPro" id="IPR025196">
    <property type="entry name" value="DUF4126"/>
</dbReference>
<evidence type="ECO:0000313" key="3">
    <source>
        <dbReference type="EMBL" id="QSB15870.1"/>
    </source>
</evidence>
<sequence length="205" mass="21356">MLELLTGLGLATSAGLNAWIPLLVVGLLSRYTGLLTLPEAWQWLDNGWLLSVLAGLFVIELVADKIPIVDSVNDVVQTVIRPGSGGVVFGAGSSAETAAVTDPAQLFSGGDWQPIAVGVAIALAVHVAKALLRAILNTATAGLAAPVLSTVEDAGSVSLAVAAILVPVLVIGLLLGLPLLTWWLVRRVRRRRRAANATGTDHRIR</sequence>
<keyword evidence="1" id="KW-1133">Transmembrane helix</keyword>
<accession>A0A895YP31</accession>
<feature type="transmembrane region" description="Helical" evidence="1">
    <location>
        <begin position="47"/>
        <end position="63"/>
    </location>
</feature>
<evidence type="ECO:0000259" key="2">
    <source>
        <dbReference type="Pfam" id="PF13548"/>
    </source>
</evidence>
<proteinExistence type="predicted"/>
<reference evidence="3" key="1">
    <citation type="submission" date="2021-02" db="EMBL/GenBank/DDBJ databases">
        <title>Natrosporangium hydrolyticum gen. nov., sp. nov, a haloalkaliphilic actinobacterium from a soda solonchak soil.</title>
        <authorList>
            <person name="Sorokin D.Y."/>
            <person name="Khijniak T.V."/>
            <person name="Zakharycheva A.P."/>
            <person name="Boueva O.V."/>
            <person name="Ariskina E.V."/>
            <person name="Hahnke R.L."/>
            <person name="Bunk B."/>
            <person name="Sproer C."/>
            <person name="Schumann P."/>
            <person name="Evtushenko L.I."/>
            <person name="Kublanov I.V."/>
        </authorList>
    </citation>
    <scope>NUCLEOTIDE SEQUENCE</scope>
    <source>
        <strain evidence="3">DSM 106523</strain>
    </source>
</reference>
<feature type="domain" description="DUF4126" evidence="2">
    <location>
        <begin position="4"/>
        <end position="187"/>
    </location>
</feature>
<dbReference type="KEGG" id="nhy:JQS43_05930"/>
<dbReference type="Proteomes" id="UP000662857">
    <property type="component" value="Chromosome"/>
</dbReference>
<feature type="transmembrane region" description="Helical" evidence="1">
    <location>
        <begin position="7"/>
        <end position="27"/>
    </location>
</feature>
<dbReference type="AlphaFoldDB" id="A0A895YP31"/>
<dbReference type="Pfam" id="PF13548">
    <property type="entry name" value="DUF4126"/>
    <property type="match status" value="1"/>
</dbReference>
<evidence type="ECO:0000256" key="1">
    <source>
        <dbReference type="SAM" id="Phobius"/>
    </source>
</evidence>
<evidence type="ECO:0000313" key="4">
    <source>
        <dbReference type="Proteomes" id="UP000662857"/>
    </source>
</evidence>